<feature type="region of interest" description="Disordered" evidence="4">
    <location>
        <begin position="327"/>
        <end position="362"/>
    </location>
</feature>
<feature type="region of interest" description="Disordered" evidence="4">
    <location>
        <begin position="1622"/>
        <end position="1652"/>
    </location>
</feature>
<evidence type="ECO:0000259" key="7">
    <source>
        <dbReference type="Pfam" id="PF25036"/>
    </source>
</evidence>
<evidence type="ECO:0000259" key="6">
    <source>
        <dbReference type="Pfam" id="PF25033"/>
    </source>
</evidence>
<feature type="region of interest" description="Disordered" evidence="4">
    <location>
        <begin position="842"/>
        <end position="872"/>
    </location>
</feature>
<evidence type="ECO:0000256" key="4">
    <source>
        <dbReference type="SAM" id="MobiDB-lite"/>
    </source>
</evidence>
<dbReference type="Pfam" id="PF25033">
    <property type="entry name" value="VPS13_M"/>
    <property type="match status" value="1"/>
</dbReference>
<reference evidence="8 9" key="1">
    <citation type="journal article" date="2024" name="BMC Genomics">
        <title>Genome assembly of redclaw crayfish (Cherax quadricarinatus) provides insights into its immune adaptation and hypoxia tolerance.</title>
        <authorList>
            <person name="Liu Z."/>
            <person name="Zheng J."/>
            <person name="Li H."/>
            <person name="Fang K."/>
            <person name="Wang S."/>
            <person name="He J."/>
            <person name="Zhou D."/>
            <person name="Weng S."/>
            <person name="Chi M."/>
            <person name="Gu Z."/>
            <person name="He J."/>
            <person name="Li F."/>
            <person name="Wang M."/>
        </authorList>
    </citation>
    <scope>NUCLEOTIDE SEQUENCE [LARGE SCALE GENOMIC DNA]</scope>
    <source>
        <strain evidence="8">ZL_2023a</strain>
    </source>
</reference>
<feature type="compositionally biased region" description="Polar residues" evidence="4">
    <location>
        <begin position="1928"/>
        <end position="1944"/>
    </location>
</feature>
<name>A0AAW0WY44_CHEQU</name>
<organism evidence="8 9">
    <name type="scientific">Cherax quadricarinatus</name>
    <name type="common">Australian red claw crayfish</name>
    <dbReference type="NCBI Taxonomy" id="27406"/>
    <lineage>
        <taxon>Eukaryota</taxon>
        <taxon>Metazoa</taxon>
        <taxon>Ecdysozoa</taxon>
        <taxon>Arthropoda</taxon>
        <taxon>Crustacea</taxon>
        <taxon>Multicrustacea</taxon>
        <taxon>Malacostraca</taxon>
        <taxon>Eumalacostraca</taxon>
        <taxon>Eucarida</taxon>
        <taxon>Decapoda</taxon>
        <taxon>Pleocyemata</taxon>
        <taxon>Astacidea</taxon>
        <taxon>Parastacoidea</taxon>
        <taxon>Parastacidae</taxon>
        <taxon>Cherax</taxon>
    </lineage>
</organism>
<evidence type="ECO:0000259" key="5">
    <source>
        <dbReference type="Pfam" id="PF12624"/>
    </source>
</evidence>
<feature type="region of interest" description="Disordered" evidence="4">
    <location>
        <begin position="600"/>
        <end position="619"/>
    </location>
</feature>
<dbReference type="Pfam" id="PF12624">
    <property type="entry name" value="VPS13_N"/>
    <property type="match status" value="1"/>
</dbReference>
<feature type="region of interest" description="Disordered" evidence="4">
    <location>
        <begin position="178"/>
        <end position="206"/>
    </location>
</feature>
<feature type="domain" description="Chorein N-terminal" evidence="5">
    <location>
        <begin position="18"/>
        <end position="341"/>
    </location>
</feature>
<feature type="domain" description="VPS13-like middle region" evidence="6">
    <location>
        <begin position="1656"/>
        <end position="2321"/>
    </location>
</feature>
<keyword evidence="3" id="KW-0445">Lipid transport</keyword>
<dbReference type="InterPro" id="IPR056747">
    <property type="entry name" value="VPS13-like_M"/>
</dbReference>
<dbReference type="InterPro" id="IPR026847">
    <property type="entry name" value="VPS13"/>
</dbReference>
<feature type="domain" description="Vacuolar protein sorting-associated protein 13 VPS13 adaptor binding" evidence="7">
    <location>
        <begin position="2421"/>
        <end position="2930"/>
    </location>
</feature>
<dbReference type="InterPro" id="IPR009543">
    <property type="entry name" value="VPS13_VAB"/>
</dbReference>
<keyword evidence="9" id="KW-1185">Reference proteome</keyword>
<dbReference type="Proteomes" id="UP001445076">
    <property type="component" value="Unassembled WGS sequence"/>
</dbReference>
<dbReference type="InterPro" id="IPR026854">
    <property type="entry name" value="VPS13_N"/>
</dbReference>
<accession>A0AAW0WY44</accession>
<evidence type="ECO:0000256" key="2">
    <source>
        <dbReference type="ARBA" id="ARBA00022448"/>
    </source>
</evidence>
<evidence type="ECO:0000256" key="3">
    <source>
        <dbReference type="ARBA" id="ARBA00023055"/>
    </source>
</evidence>
<evidence type="ECO:0000313" key="9">
    <source>
        <dbReference type="Proteomes" id="UP001445076"/>
    </source>
</evidence>
<dbReference type="GO" id="GO:0045053">
    <property type="term" value="P:protein retention in Golgi apparatus"/>
    <property type="evidence" value="ECO:0007669"/>
    <property type="project" value="TreeGrafter"/>
</dbReference>
<proteinExistence type="inferred from homology"/>
<feature type="region of interest" description="Disordered" evidence="4">
    <location>
        <begin position="448"/>
        <end position="471"/>
    </location>
</feature>
<evidence type="ECO:0000256" key="1">
    <source>
        <dbReference type="ARBA" id="ARBA00006545"/>
    </source>
</evidence>
<dbReference type="GO" id="GO:0006623">
    <property type="term" value="P:protein targeting to vacuole"/>
    <property type="evidence" value="ECO:0007669"/>
    <property type="project" value="TreeGrafter"/>
</dbReference>
<feature type="compositionally biased region" description="Basic and acidic residues" evidence="4">
    <location>
        <begin position="195"/>
        <end position="206"/>
    </location>
</feature>
<evidence type="ECO:0008006" key="10">
    <source>
        <dbReference type="Google" id="ProtNLM"/>
    </source>
</evidence>
<feature type="compositionally biased region" description="Low complexity" evidence="4">
    <location>
        <begin position="1547"/>
        <end position="1556"/>
    </location>
</feature>
<dbReference type="Pfam" id="PF25036">
    <property type="entry name" value="VPS13_VAB"/>
    <property type="match status" value="1"/>
</dbReference>
<dbReference type="GO" id="GO:0006869">
    <property type="term" value="P:lipid transport"/>
    <property type="evidence" value="ECO:0007669"/>
    <property type="project" value="UniProtKB-KW"/>
</dbReference>
<dbReference type="EMBL" id="JARKIK010000046">
    <property type="protein sequence ID" value="KAK8735875.1"/>
    <property type="molecule type" value="Genomic_DNA"/>
</dbReference>
<comment type="similarity">
    <text evidence="1">Belongs to the VPS13 family.</text>
</comment>
<sequence>MSKTSMYAKLTNIMSPVQTKAEGPLFSLVYECRPFNSKADHKLIVSSSALDVVYNPSALEAIKAFFTTPYQKKDDVGYLPQMTALTSAAKKRYEELKEQTKQELKRNWDQIIEGDLMTRKHWDIELDISAPQIIIPEHFRDKNATLVVLDFGKLIFCSARPLSHTRLKDELDMASDDDEFATPCSTPDELGAMSPRDRGRDGSERKYSLPEAYSQISESLLYDRMYDKYDLQLCDMQILVGKVRDNWRFAYVKGTGQMHVLDRFSINLQLERRVVAMPDAQQQWPSATLAGTLPRLVLHINEQKVQALRSMVSKFYSDQPLEATRKDSAEVNSISSLSRSSTLMSGDDQGEDDSSKETSSSTDEGKLLVIQFTVDKLSLELQSRGRSIAELQVTGVRANLNKRPFDCTATLSVHSLLLVDALQTFGPDFELLVASSRNVSLDSVSGSLLDSEPCSPTSPASPDHNAPFKPTSPVTISHAISSYAASRAHSPLPSSRGVSSPPLISSPMFGGLGSARGGTLSFIENRDFEALITLEVTYVSALCPSQQGAGSLLLASVQFNTINIIANQETVVELVGFIHQLFPHQPSSVIPRMHPHLSASAVPATPTTSVSPGKEDVGSVSQTTSMHQAAPEKNPIRAEVSFDFHKLNVLLLRGVYKDKDLVGRKVGTAVLLDAKIQATVDSDILTVEGSLGGFQVRDVTPEGNKYQCIISVGQDPVVEPSQDPFSRLSSDIYRSYSTSENTVRAFSFTIIRPLAFSTPVSQMYEDAQNLTVKLRLASVCYTHSPLFLQELKSCATEFKHYMALVALSIKHAATEMAMGLVSKRIESFAGLSSNQWEASPRHRRRMSFSRSTDTLNLPVPPPASASGSCFSPAHEESTDLPFSFDLDIILETPVVVLPESPNSPDVLVAHLGQISINNVSPSPEFSPEPFASFPLGNIAKYQVMVRDMSLFSLNVEERLKSKDSSFQWLHPLSTRVMCAEELYSCQDHGHPILHNTTLEIGLKYEQGAFLLADHDSGLYFPNDIFVDLDHPPSRDCVQIDGGIITPLKISVSRQQYRQFVRTLSNLSFTDMEQAPDRQSFSCAHEEGSGVASEKVQRSENAQASFEKDAAPIAVKGSFSVPNMCVELRGDVGEREKPLVNLLLEEINATYEACEPYKTSIQVTLRSLMMEDLQQSDTSPQHRFLMKSDTASQDSASDAHPKYSNLYPTYHSHSHFFHEHNVSHYISTSCPEFWHHHPANLGASSLPSELKMEKPFFKALQKPAFTQKRIMRDLSSEATCNITCTKSPCTPPPSPTPREGPQFPLEPSSTLVKITILNVDKRCPEFHSKYDGTNRFIDVDFNSLNTVINISSWVMVLDFFSTELEDSVLNQTSGQSSPDTSKMFVPKVAEELNTIMEIKVHSLTLILNKTDCELARANISQVLVRSVGSEGNLTLTGRLGSLSLIDLTNHGDLYREKFITAGNEAMTFQIFRYGHEDPDIQRECDIRVKLKMSSVMYTHTQRFAFELTQFVQQFNQLRDIVSRWRATSAGLKVHHQNVEERKMNLCGTPSSKSTSRLTKTRSRSQSRHRDVGVSCASDSDAEGDHREKTTIGSNSELQKCLLDVMFIDLVNMDIYTSIRLSRQKSELGERKPHSSFSGKEKKKKKKEREESRSTRESVEWVFGSYSVIRQGISMLRDKCALKLQVERNLDTALGHTVPDISVHGMVKKVHATINTLDYKLIRGLLIFNLGEPLPSVPLRTHLCSSQPQQQWHSLESVWTSLSIILNLDNVTLELESSVEENNICSPLACINFISSKLTYESFSDESKDVDLVSQEILISDTRFEGFPVNKRSNIFTNILQPTPSKSAKNSSQLQAEVHYRSTKNVTRFTILLNNMRLMGILDWGMEVLDFIYKTPDDPFHKEIKSGENSVEDHGASSTAGVNPLLSPSFGHSSHTQAAQPQSPRSHSPGLSFPRNKTVRCTTPKINPMVESTGVMTKHAIIQEQNKTPFELKLNITDSELVVVENTAVWDTNAVILKSTAVISYRPHHQERPLSCNLNQCELYSCILGLEEDTALSIIDPVTINIEVSDRLGHKQLVDISNVSMSVQHTVEVILHQLNIRLSYHDMKMFQQILESIPKQRDVDKRPITSEKMQPANFHAQVDKHSTLGFKKMDYKHDLEECEGSLDDEVLCQTNNVLPVHAPVVAPTDANKKSAINFHAIEIKTGSVNICVIDDCGDCDVPLLEFSLSHLGLKQDWQGQGSASCSCSVDYYNRALSGWEPFLEPWLCEAEWNKSQPDDQGERLTINLKTYDTVNVNITHTLLELYQMVKNNWTLDYYNRDRLDVECSLVSNAKGYSSMVVSPREYRRRSPFIPFALKNDTGCDLSFATVTSTPDSMAEMENLALNQMPKMDWIYVPAGQIIPFSFEGRGKQRHHDTHELKAHQLLVKVDGWQPVGPITVDKVGVFFRLASSQPSAATALSYELPSARVIVAVTLDGSARKLVTVRSALLLTNLLNCPVDIQLDNSALSFGASTQLIKRMAPGSTYPVPLKFVELQINVRPVPDRSKSVFSFSNKPVFCTGLLKLGCLEGGVRQSHALNNNKEHPFRFCAHVKRENFPVDAPLPTPSNSTHATSRQSEWVQPGHTIVLISPLTLVNLLPYDIHYEMKATESHGRVKPGEDACLHSVDPTKSISLSIWTDTLHSCGEITLNPATSPYMMTLKLQDIQKRFLYVNLKIRPQYGGALKVIVYAGYWLINKTGLPLIFKQEGVSSDAAGQDKEHEVARCAAPLLFSFTDRDASPMLISRVGSQLHPDSRPQFCHKLPLTQGTWVRRLRVSPPDTRPDHVYIVGIDVRPGRGRYRDTYVVTFSPRFQIENRSSHELIIAQKCFTTSFTDPRAQSTWLHAIPGCWLPFHWPRLDMDQLLCICLRDIPGCYWSGGFFIEKIDSFYLNIR</sequence>
<feature type="non-terminal residue" evidence="8">
    <location>
        <position position="2930"/>
    </location>
</feature>
<dbReference type="PANTHER" id="PTHR16166:SF141">
    <property type="entry name" value="INTERMEMBRANE LIPID TRANSFER PROTEIN VPS13D"/>
    <property type="match status" value="1"/>
</dbReference>
<feature type="region of interest" description="Disordered" evidence="4">
    <location>
        <begin position="1901"/>
        <end position="1956"/>
    </location>
</feature>
<protein>
    <recommendedName>
        <fullName evidence="10">Vacuolar protein sorting-associated protein 13D</fullName>
    </recommendedName>
</protein>
<feature type="compositionally biased region" description="Basic and acidic residues" evidence="4">
    <location>
        <begin position="1901"/>
        <end position="1913"/>
    </location>
</feature>
<keyword evidence="2" id="KW-0813">Transport</keyword>
<feature type="region of interest" description="Disordered" evidence="4">
    <location>
        <begin position="1539"/>
        <end position="1589"/>
    </location>
</feature>
<evidence type="ECO:0000313" key="8">
    <source>
        <dbReference type="EMBL" id="KAK8735875.1"/>
    </source>
</evidence>
<feature type="compositionally biased region" description="Low complexity" evidence="4">
    <location>
        <begin position="333"/>
        <end position="345"/>
    </location>
</feature>
<dbReference type="PANTHER" id="PTHR16166">
    <property type="entry name" value="VACUOLAR PROTEIN SORTING-ASSOCIATED PROTEIN VPS13"/>
    <property type="match status" value="1"/>
</dbReference>
<gene>
    <name evidence="8" type="ORF">OTU49_017439</name>
</gene>
<dbReference type="GO" id="GO:0007005">
    <property type="term" value="P:mitochondrion organization"/>
    <property type="evidence" value="ECO:0007669"/>
    <property type="project" value="TreeGrafter"/>
</dbReference>
<comment type="caution">
    <text evidence="8">The sequence shown here is derived from an EMBL/GenBank/DDBJ whole genome shotgun (WGS) entry which is preliminary data.</text>
</comment>
<feature type="compositionally biased region" description="Basic and acidic residues" evidence="4">
    <location>
        <begin position="1622"/>
        <end position="1631"/>
    </location>
</feature>